<organism evidence="1 2">
    <name type="scientific">Candidatus Aphodocola excrementigallinarum</name>
    <dbReference type="NCBI Taxonomy" id="2840670"/>
    <lineage>
        <taxon>Bacteria</taxon>
        <taxon>Bacillati</taxon>
        <taxon>Bacillota</taxon>
        <taxon>Bacilli</taxon>
        <taxon>Candidatus Aphodocola</taxon>
    </lineage>
</organism>
<evidence type="ECO:0000313" key="1">
    <source>
        <dbReference type="EMBL" id="HIU40634.1"/>
    </source>
</evidence>
<proteinExistence type="predicted"/>
<accession>A0A9D1IRI0</accession>
<reference evidence="1" key="1">
    <citation type="submission" date="2020-10" db="EMBL/GenBank/DDBJ databases">
        <authorList>
            <person name="Gilroy R."/>
        </authorList>
    </citation>
    <scope>NUCLEOTIDE SEQUENCE</scope>
    <source>
        <strain evidence="1">CHK193-30670</strain>
    </source>
</reference>
<dbReference type="EMBL" id="DVMT01000051">
    <property type="protein sequence ID" value="HIU40634.1"/>
    <property type="molecule type" value="Genomic_DNA"/>
</dbReference>
<reference evidence="1" key="2">
    <citation type="journal article" date="2021" name="PeerJ">
        <title>Extensive microbial diversity within the chicken gut microbiome revealed by metagenomics and culture.</title>
        <authorList>
            <person name="Gilroy R."/>
            <person name="Ravi A."/>
            <person name="Getino M."/>
            <person name="Pursley I."/>
            <person name="Horton D.L."/>
            <person name="Alikhan N.F."/>
            <person name="Baker D."/>
            <person name="Gharbi K."/>
            <person name="Hall N."/>
            <person name="Watson M."/>
            <person name="Adriaenssens E.M."/>
            <person name="Foster-Nyarko E."/>
            <person name="Jarju S."/>
            <person name="Secka A."/>
            <person name="Antonio M."/>
            <person name="Oren A."/>
            <person name="Chaudhuri R.R."/>
            <person name="La Ragione R."/>
            <person name="Hildebrand F."/>
            <person name="Pallen M.J."/>
        </authorList>
    </citation>
    <scope>NUCLEOTIDE SEQUENCE</scope>
    <source>
        <strain evidence="1">CHK193-30670</strain>
    </source>
</reference>
<sequence length="71" mass="8378">MNEKDFIILSILSKKKSISKDVLKLISSMNNKEKIKLIKYLYIMTFKYDIIPSDERIIKEILKIKGNTNNE</sequence>
<dbReference type="Proteomes" id="UP000824074">
    <property type="component" value="Unassembled WGS sequence"/>
</dbReference>
<dbReference type="AlphaFoldDB" id="A0A9D1IRI0"/>
<name>A0A9D1IRI0_9FIRM</name>
<protein>
    <submittedName>
        <fullName evidence="1">Uncharacterized protein</fullName>
    </submittedName>
</protein>
<comment type="caution">
    <text evidence="1">The sequence shown here is derived from an EMBL/GenBank/DDBJ whole genome shotgun (WGS) entry which is preliminary data.</text>
</comment>
<evidence type="ECO:0000313" key="2">
    <source>
        <dbReference type="Proteomes" id="UP000824074"/>
    </source>
</evidence>
<gene>
    <name evidence="1" type="ORF">IAB68_04980</name>
</gene>